<feature type="compositionally biased region" description="Low complexity" evidence="1">
    <location>
        <begin position="12"/>
        <end position="23"/>
    </location>
</feature>
<evidence type="ECO:0000313" key="4">
    <source>
        <dbReference type="EMBL" id="CAE0461905.1"/>
    </source>
</evidence>
<evidence type="ECO:0000256" key="2">
    <source>
        <dbReference type="SAM" id="Phobius"/>
    </source>
</evidence>
<dbReference type="SUPFAM" id="SSF53448">
    <property type="entry name" value="Nucleotide-diphospho-sugar transferases"/>
    <property type="match status" value="1"/>
</dbReference>
<dbReference type="EMBL" id="HBIO01008805">
    <property type="protein sequence ID" value="CAE0461904.1"/>
    <property type="molecule type" value="Transcribed_RNA"/>
</dbReference>
<organism evidence="3">
    <name type="scientific">Chaetoceros debilis</name>
    <dbReference type="NCBI Taxonomy" id="122233"/>
    <lineage>
        <taxon>Eukaryota</taxon>
        <taxon>Sar</taxon>
        <taxon>Stramenopiles</taxon>
        <taxon>Ochrophyta</taxon>
        <taxon>Bacillariophyta</taxon>
        <taxon>Coscinodiscophyceae</taxon>
        <taxon>Chaetocerotophycidae</taxon>
        <taxon>Chaetocerotales</taxon>
        <taxon>Chaetocerotaceae</taxon>
        <taxon>Chaetoceros</taxon>
    </lineage>
</organism>
<dbReference type="Gene3D" id="3.90.550.10">
    <property type="entry name" value="Spore Coat Polysaccharide Biosynthesis Protein SpsA, Chain A"/>
    <property type="match status" value="1"/>
</dbReference>
<dbReference type="EMBL" id="HBIO01008806">
    <property type="protein sequence ID" value="CAE0461905.1"/>
    <property type="molecule type" value="Transcribed_RNA"/>
</dbReference>
<keyword evidence="2" id="KW-1133">Transmembrane helix</keyword>
<evidence type="ECO:0000313" key="3">
    <source>
        <dbReference type="EMBL" id="CAE0461904.1"/>
    </source>
</evidence>
<name>A0A6S8TR05_9STRA</name>
<dbReference type="InterPro" id="IPR021067">
    <property type="entry name" value="Glycosyltransferase"/>
</dbReference>
<dbReference type="Pfam" id="PF11397">
    <property type="entry name" value="GlcNAc"/>
    <property type="match status" value="1"/>
</dbReference>
<dbReference type="PANTHER" id="PTHR34496:SF10">
    <property type="entry name" value="GLCNAC TRANSFERASE"/>
    <property type="match status" value="1"/>
</dbReference>
<keyword evidence="2" id="KW-0812">Transmembrane</keyword>
<feature type="region of interest" description="Disordered" evidence="1">
    <location>
        <begin position="1"/>
        <end position="39"/>
    </location>
</feature>
<accession>A0A6S8TR05</accession>
<feature type="transmembrane region" description="Helical" evidence="2">
    <location>
        <begin position="49"/>
        <end position="68"/>
    </location>
</feature>
<dbReference type="AlphaFoldDB" id="A0A6S8TR05"/>
<gene>
    <name evidence="3" type="ORF">CDEB00056_LOCUS6745</name>
    <name evidence="4" type="ORF">CDEB00056_LOCUS6746</name>
</gene>
<dbReference type="PANTHER" id="PTHR34496">
    <property type="entry name" value="GLCNAC TRANSFERASE-RELATED"/>
    <property type="match status" value="1"/>
</dbReference>
<keyword evidence="2" id="KW-0472">Membrane</keyword>
<dbReference type="InterPro" id="IPR029044">
    <property type="entry name" value="Nucleotide-diphossugar_trans"/>
</dbReference>
<protein>
    <submittedName>
        <fullName evidence="3">Uncharacterized protein</fullName>
    </submittedName>
</protein>
<evidence type="ECO:0000256" key="1">
    <source>
        <dbReference type="SAM" id="MobiDB-lite"/>
    </source>
</evidence>
<sequence>MQQRSVAKTRSGKPAAANPAKGPTSSKQRKNRNNAITSITGRSGMENTLLMFVTFMMFVIAISFVYQFTILLHGNNNNNNADGTGIVPDGENKHGHGHGPLEVMTNLRFRNMQKLQTIIEKAKGGIRGMHLPGAVSGPKTKNENNNNNMIDISDQIPASRQKAPKPVAPTINEAKAAVVGASAVVVSTDGSQPHLDPPVPYLPIFSTIPNGETLIQDTLNGKPTIAGITALLQKYMSEFHDENMRLSQSKASGDEILDSFYTLARKHLVPFDKAYRNKPVFPIREDDSVFLSLASFREHLLADTLQYAFDNAKYPEKLFIGAVVQNCFGKVNEDGSIDASGKPCKTGRQVIGKNKKGQDQTKVSDVEIDKNGIEDFCKQDKYKKYCESGQIRVVYVHETESLGPAMARYHASKLWGGETYYVQTDSHLQFAVEWDEKYRDEFKAAKSTPKVVLSSYPPGFSPGNGNNVHESPGARLCFCETKVEDPNPIIRINTGSSYNGSEKYPTQIPFIAAGFFFTHAEFLVDVPFDPFIPWCFMGEEIALSMRAWTHGWDIYAPRKNLIAHQYRPGRMGLPKFWGTVGRLYGRPGMNTKLQGSVIKRIKNMAGYPDATLEKIREEKIEFIMEDLEHYSLGDKRSRDDYLKFSGISVDKKHDALQCERIVWCNQGTKE</sequence>
<proteinExistence type="predicted"/>
<reference evidence="3" key="1">
    <citation type="submission" date="2021-01" db="EMBL/GenBank/DDBJ databases">
        <authorList>
            <person name="Corre E."/>
            <person name="Pelletier E."/>
            <person name="Niang G."/>
            <person name="Scheremetjew M."/>
            <person name="Finn R."/>
            <person name="Kale V."/>
            <person name="Holt S."/>
            <person name="Cochrane G."/>
            <person name="Meng A."/>
            <person name="Brown T."/>
            <person name="Cohen L."/>
        </authorList>
    </citation>
    <scope>NUCLEOTIDE SEQUENCE</scope>
    <source>
        <strain evidence="3">MM31A-1</strain>
    </source>
</reference>